<dbReference type="AlphaFoldDB" id="A0A0H5QJ61"/>
<proteinExistence type="predicted"/>
<accession>A0A0H5QJ61</accession>
<evidence type="ECO:0000256" key="1">
    <source>
        <dbReference type="SAM" id="Phobius"/>
    </source>
</evidence>
<dbReference type="EMBL" id="HACM01001250">
    <property type="protein sequence ID" value="CRZ01692.1"/>
    <property type="molecule type" value="Transcribed_RNA"/>
</dbReference>
<evidence type="ECO:0000313" key="3">
    <source>
        <dbReference type="EMBL" id="CRZ01692.1"/>
    </source>
</evidence>
<keyword evidence="1" id="KW-0472">Membrane</keyword>
<organism evidence="3">
    <name type="scientific">Spongospora subterranea</name>
    <dbReference type="NCBI Taxonomy" id="70186"/>
    <lineage>
        <taxon>Eukaryota</taxon>
        <taxon>Sar</taxon>
        <taxon>Rhizaria</taxon>
        <taxon>Endomyxa</taxon>
        <taxon>Phytomyxea</taxon>
        <taxon>Plasmodiophorida</taxon>
        <taxon>Plasmodiophoridae</taxon>
        <taxon>Spongospora</taxon>
    </lineage>
</organism>
<dbReference type="Gene3D" id="1.10.287.70">
    <property type="match status" value="1"/>
</dbReference>
<feature type="transmembrane region" description="Helical" evidence="1">
    <location>
        <begin position="138"/>
        <end position="159"/>
    </location>
</feature>
<keyword evidence="1" id="KW-0812">Transmembrane</keyword>
<dbReference type="InterPro" id="IPR013099">
    <property type="entry name" value="K_chnl_dom"/>
</dbReference>
<feature type="transmembrane region" description="Helical" evidence="1">
    <location>
        <begin position="31"/>
        <end position="53"/>
    </location>
</feature>
<reference evidence="3" key="1">
    <citation type="submission" date="2015-04" db="EMBL/GenBank/DDBJ databases">
        <title>The genome sequence of the plant pathogenic Rhizarian Plasmodiophora brassicae reveals insights in its biotrophic life cycle and the origin of chitin synthesis.</title>
        <authorList>
            <person name="Schwelm A."/>
            <person name="Fogelqvist J."/>
            <person name="Knaust A."/>
            <person name="Julke S."/>
            <person name="Lilja T."/>
            <person name="Dhandapani V."/>
            <person name="Bonilla-Rosso G."/>
            <person name="Karlsson M."/>
            <person name="Shevchenko A."/>
            <person name="Choi S.R."/>
            <person name="Kim H.G."/>
            <person name="Park J.Y."/>
            <person name="Lim Y.P."/>
            <person name="Ludwig-Muller J."/>
            <person name="Dixelius C."/>
        </authorList>
    </citation>
    <scope>NUCLEOTIDE SEQUENCE</scope>
    <source>
        <tissue evidence="3">Potato root galls</tissue>
    </source>
</reference>
<name>A0A0H5QJ61_9EUKA</name>
<feature type="transmembrane region" description="Helical" evidence="1">
    <location>
        <begin position="109"/>
        <end position="126"/>
    </location>
</feature>
<evidence type="ECO:0000259" key="2">
    <source>
        <dbReference type="Pfam" id="PF07885"/>
    </source>
</evidence>
<protein>
    <recommendedName>
        <fullName evidence="2">Potassium channel domain-containing protein</fullName>
    </recommendedName>
</protein>
<sequence>MVLIITLSSVASISIIYVISGDKPEIVMSSSSIAVAIVIVCIDVIQVLIVISMSVRLVQKINIRLLDIGFLIQSIISTTIMFANLYLLLSLVQGPGAFRIPQSTKFASRIWLFLLFSITVQSTTGYGDVWAVTISAKLLVSIHMVISTLYAVAIVGLGISRIMSSTADLEPSSTLKITPLPPDSPSPSPMLLPSISERSASQYRLINNIDNLDLLF</sequence>
<feature type="domain" description="Potassium channel" evidence="2">
    <location>
        <begin position="91"/>
        <end position="160"/>
    </location>
</feature>
<dbReference type="Pfam" id="PF07885">
    <property type="entry name" value="Ion_trans_2"/>
    <property type="match status" value="1"/>
</dbReference>
<dbReference type="SUPFAM" id="SSF81324">
    <property type="entry name" value="Voltage-gated potassium channels"/>
    <property type="match status" value="1"/>
</dbReference>
<keyword evidence="1" id="KW-1133">Transmembrane helix</keyword>
<feature type="transmembrane region" description="Helical" evidence="1">
    <location>
        <begin position="65"/>
        <end position="89"/>
    </location>
</feature>